<keyword evidence="2" id="KW-0732">Signal</keyword>
<keyword evidence="4" id="KW-1185">Reference proteome</keyword>
<dbReference type="Proteomes" id="UP000005239">
    <property type="component" value="Unassembled WGS sequence"/>
</dbReference>
<feature type="region of interest" description="Disordered" evidence="1">
    <location>
        <begin position="517"/>
        <end position="625"/>
    </location>
</feature>
<name>A0A2A6D0L6_PRIPA</name>
<evidence type="ECO:0000256" key="2">
    <source>
        <dbReference type="SAM" id="SignalP"/>
    </source>
</evidence>
<proteinExistence type="predicted"/>
<evidence type="ECO:0000313" key="3">
    <source>
        <dbReference type="EnsemblMetazoa" id="PPA18739.1"/>
    </source>
</evidence>
<feature type="chain" id="PRO_5044016930" evidence="2">
    <location>
        <begin position="18"/>
        <end position="625"/>
    </location>
</feature>
<sequence>MRWIILLLLSTIHLICATLPQDHLSKDEYEDIVRMVFKYIYAHEDICGGILSDEKWMPAGTDCFIPCEYTSNICLLKAQDRSDPHQYCKQLPSRCVAGIRREVGTSYLVPTQAPVDPGLYYYGRGYKPTTAAPEEQIHPIEKEIYQTITENREPYIPERSLKTIERDNQILFDPSSNSIFGPPRITKTRLPPPSQPPAHVPYILPTESNPYLEQYFRGRKTSMEPADPLPVSPSLSPSMDIRIGNSLGLGNNRKTNAHTILYEGTNGEVIARGPAFDQKSPPLPIFLGDDKAFSSSGKGTDGAHKLVELSEEEILGGFKHSSGLVRDNGGEIMALFPLGKRVDLFASCCQWAVAGMCDSHWRKVRHVCIKSCGSMVCEEANGMKACSRVLDVDITECYDSLPKLIGLRQPNSHEQPEFEQSLKDTTRNQIESTSQYLADSTKTRHQSKRREDPPVSTTTTTTSAPMTTAKVSIRPQRRTSTTAPFAKRRSESVVIASRGVVKPRFVSKPAKIQREQSLPRFVNSTTATSSPPVVRNEEDRKVERSQAVKVRSSQPVKKRFKMHNGDFHVLGRSATRGGAQIESSSKKKHPPRNSTNNPVRSPSRNEGNHLQGLSRRRIGQARFAH</sequence>
<evidence type="ECO:0000313" key="4">
    <source>
        <dbReference type="Proteomes" id="UP000005239"/>
    </source>
</evidence>
<dbReference type="OrthoDB" id="5874015at2759"/>
<protein>
    <submittedName>
        <fullName evidence="3">Uncharacterized protein</fullName>
    </submittedName>
</protein>
<evidence type="ECO:0000256" key="1">
    <source>
        <dbReference type="SAM" id="MobiDB-lite"/>
    </source>
</evidence>
<feature type="compositionally biased region" description="Polar residues" evidence="1">
    <location>
        <begin position="522"/>
        <end position="531"/>
    </location>
</feature>
<feature type="compositionally biased region" description="Basic and acidic residues" evidence="1">
    <location>
        <begin position="535"/>
        <end position="546"/>
    </location>
</feature>
<accession>A0A8R1UDH6</accession>
<accession>A0A2A6D0L6</accession>
<reference evidence="3" key="2">
    <citation type="submission" date="2022-06" db="UniProtKB">
        <authorList>
            <consortium name="EnsemblMetazoa"/>
        </authorList>
    </citation>
    <scope>IDENTIFICATION</scope>
    <source>
        <strain evidence="3">PS312</strain>
    </source>
</reference>
<feature type="signal peptide" evidence="2">
    <location>
        <begin position="1"/>
        <end position="17"/>
    </location>
</feature>
<feature type="region of interest" description="Disordered" evidence="1">
    <location>
        <begin position="435"/>
        <end position="486"/>
    </location>
</feature>
<feature type="compositionally biased region" description="Low complexity" evidence="1">
    <location>
        <begin position="456"/>
        <end position="469"/>
    </location>
</feature>
<dbReference type="AlphaFoldDB" id="A0A2A6D0L6"/>
<dbReference type="EnsemblMetazoa" id="PPA18739.1">
    <property type="protein sequence ID" value="PPA18739.1"/>
    <property type="gene ID" value="WBGene00108293"/>
</dbReference>
<organism evidence="3 4">
    <name type="scientific">Pristionchus pacificus</name>
    <name type="common">Parasitic nematode worm</name>
    <dbReference type="NCBI Taxonomy" id="54126"/>
    <lineage>
        <taxon>Eukaryota</taxon>
        <taxon>Metazoa</taxon>
        <taxon>Ecdysozoa</taxon>
        <taxon>Nematoda</taxon>
        <taxon>Chromadorea</taxon>
        <taxon>Rhabditida</taxon>
        <taxon>Rhabditina</taxon>
        <taxon>Diplogasteromorpha</taxon>
        <taxon>Diplogasteroidea</taxon>
        <taxon>Neodiplogasteridae</taxon>
        <taxon>Pristionchus</taxon>
    </lineage>
</organism>
<gene>
    <name evidence="3" type="primary">WBGene00108293</name>
</gene>
<feature type="compositionally biased region" description="Polar residues" evidence="1">
    <location>
        <begin position="592"/>
        <end position="605"/>
    </location>
</feature>
<reference evidence="4" key="1">
    <citation type="journal article" date="2008" name="Nat. Genet.">
        <title>The Pristionchus pacificus genome provides a unique perspective on nematode lifestyle and parasitism.</title>
        <authorList>
            <person name="Dieterich C."/>
            <person name="Clifton S.W."/>
            <person name="Schuster L.N."/>
            <person name="Chinwalla A."/>
            <person name="Delehaunty K."/>
            <person name="Dinkelacker I."/>
            <person name="Fulton L."/>
            <person name="Fulton R."/>
            <person name="Godfrey J."/>
            <person name="Minx P."/>
            <person name="Mitreva M."/>
            <person name="Roeseler W."/>
            <person name="Tian H."/>
            <person name="Witte H."/>
            <person name="Yang S.P."/>
            <person name="Wilson R.K."/>
            <person name="Sommer R.J."/>
        </authorList>
    </citation>
    <scope>NUCLEOTIDE SEQUENCE [LARGE SCALE GENOMIC DNA]</scope>
    <source>
        <strain evidence="4">PS312</strain>
    </source>
</reference>
<feature type="compositionally biased region" description="Basic residues" evidence="1">
    <location>
        <begin position="614"/>
        <end position="625"/>
    </location>
</feature>